<dbReference type="Proteomes" id="UP001458880">
    <property type="component" value="Unassembled WGS sequence"/>
</dbReference>
<dbReference type="EMBL" id="JASPKY010000039">
    <property type="protein sequence ID" value="KAK9746469.1"/>
    <property type="molecule type" value="Genomic_DNA"/>
</dbReference>
<feature type="compositionally biased region" description="Basic residues" evidence="1">
    <location>
        <begin position="1"/>
        <end position="11"/>
    </location>
</feature>
<feature type="compositionally biased region" description="Low complexity" evidence="1">
    <location>
        <begin position="39"/>
        <end position="53"/>
    </location>
</feature>
<name>A0AAW1MKB7_POPJA</name>
<sequence>MSSKRLAHRKGVVSSSAANSLDWDSPSAKTGTVKRRPVSSDCSSTSRNTTDSNTDNDRNHQQQRQDLYYMRPPKIQTGAIADRYNYSPSKSNRYKYKKPTVASAITYANLSLHDSINSGDAIKPSLAVTSTCLNLSINSGDAIKPSLAVTSTCLNLTESGKLTGLNSHRNGKVSDSDSGIASPLSPSSTYAFLVYYDGSYTDGEERTQWNLNLEWLENCSCAKQQIQVKICMFDVMYVHM</sequence>
<organism evidence="2 3">
    <name type="scientific">Popillia japonica</name>
    <name type="common">Japanese beetle</name>
    <dbReference type="NCBI Taxonomy" id="7064"/>
    <lineage>
        <taxon>Eukaryota</taxon>
        <taxon>Metazoa</taxon>
        <taxon>Ecdysozoa</taxon>
        <taxon>Arthropoda</taxon>
        <taxon>Hexapoda</taxon>
        <taxon>Insecta</taxon>
        <taxon>Pterygota</taxon>
        <taxon>Neoptera</taxon>
        <taxon>Endopterygota</taxon>
        <taxon>Coleoptera</taxon>
        <taxon>Polyphaga</taxon>
        <taxon>Scarabaeiformia</taxon>
        <taxon>Scarabaeidae</taxon>
        <taxon>Rutelinae</taxon>
        <taxon>Popillia</taxon>
    </lineage>
</organism>
<reference evidence="2 3" key="1">
    <citation type="journal article" date="2024" name="BMC Genomics">
        <title>De novo assembly and annotation of Popillia japonica's genome with initial clues to its potential as an invasive pest.</title>
        <authorList>
            <person name="Cucini C."/>
            <person name="Boschi S."/>
            <person name="Funari R."/>
            <person name="Cardaioli E."/>
            <person name="Iannotti N."/>
            <person name="Marturano G."/>
            <person name="Paoli F."/>
            <person name="Bruttini M."/>
            <person name="Carapelli A."/>
            <person name="Frati F."/>
            <person name="Nardi F."/>
        </authorList>
    </citation>
    <scope>NUCLEOTIDE SEQUENCE [LARGE SCALE GENOMIC DNA]</scope>
    <source>
        <strain evidence="2">DMR45628</strain>
    </source>
</reference>
<proteinExistence type="predicted"/>
<evidence type="ECO:0000256" key="1">
    <source>
        <dbReference type="SAM" id="MobiDB-lite"/>
    </source>
</evidence>
<evidence type="ECO:0000313" key="3">
    <source>
        <dbReference type="Proteomes" id="UP001458880"/>
    </source>
</evidence>
<accession>A0AAW1MKB7</accession>
<dbReference type="AlphaFoldDB" id="A0AAW1MKB7"/>
<evidence type="ECO:0000313" key="2">
    <source>
        <dbReference type="EMBL" id="KAK9746469.1"/>
    </source>
</evidence>
<keyword evidence="3" id="KW-1185">Reference proteome</keyword>
<gene>
    <name evidence="2" type="ORF">QE152_g6029</name>
</gene>
<protein>
    <submittedName>
        <fullName evidence="2">Uncharacterized protein</fullName>
    </submittedName>
</protein>
<comment type="caution">
    <text evidence="2">The sequence shown here is derived from an EMBL/GenBank/DDBJ whole genome shotgun (WGS) entry which is preliminary data.</text>
</comment>
<feature type="region of interest" description="Disordered" evidence="1">
    <location>
        <begin position="1"/>
        <end position="72"/>
    </location>
</feature>